<name>A0A197KDZ7_9FUNG</name>
<evidence type="ECO:0000313" key="2">
    <source>
        <dbReference type="EMBL" id="OAQ35398.1"/>
    </source>
</evidence>
<feature type="non-terminal residue" evidence="2">
    <location>
        <position position="75"/>
    </location>
</feature>
<sequence>MGSTEMSSALQEDKDYMLSNNISGCTPSPPAELIPLEQNDPVAEIQNATVAENSLFLVGPTAVTLPSPQNIPIAD</sequence>
<keyword evidence="3" id="KW-1185">Reference proteome</keyword>
<gene>
    <name evidence="2" type="ORF">K457DRAFT_132684</name>
</gene>
<accession>A0A197KDZ7</accession>
<feature type="compositionally biased region" description="Polar residues" evidence="1">
    <location>
        <begin position="1"/>
        <end position="10"/>
    </location>
</feature>
<evidence type="ECO:0000313" key="3">
    <source>
        <dbReference type="Proteomes" id="UP000078512"/>
    </source>
</evidence>
<dbReference type="Proteomes" id="UP000078512">
    <property type="component" value="Unassembled WGS sequence"/>
</dbReference>
<dbReference type="EMBL" id="KV442014">
    <property type="protein sequence ID" value="OAQ35398.1"/>
    <property type="molecule type" value="Genomic_DNA"/>
</dbReference>
<evidence type="ECO:0000256" key="1">
    <source>
        <dbReference type="SAM" id="MobiDB-lite"/>
    </source>
</evidence>
<dbReference type="AlphaFoldDB" id="A0A197KDZ7"/>
<proteinExistence type="predicted"/>
<feature type="region of interest" description="Disordered" evidence="1">
    <location>
        <begin position="1"/>
        <end position="24"/>
    </location>
</feature>
<organism evidence="2 3">
    <name type="scientific">Linnemannia elongata AG-77</name>
    <dbReference type="NCBI Taxonomy" id="1314771"/>
    <lineage>
        <taxon>Eukaryota</taxon>
        <taxon>Fungi</taxon>
        <taxon>Fungi incertae sedis</taxon>
        <taxon>Mucoromycota</taxon>
        <taxon>Mortierellomycotina</taxon>
        <taxon>Mortierellomycetes</taxon>
        <taxon>Mortierellales</taxon>
        <taxon>Mortierellaceae</taxon>
        <taxon>Linnemannia</taxon>
    </lineage>
</organism>
<protein>
    <submittedName>
        <fullName evidence="2">Uncharacterized protein</fullName>
    </submittedName>
</protein>
<reference evidence="2 3" key="1">
    <citation type="submission" date="2016-05" db="EMBL/GenBank/DDBJ databases">
        <title>Genome sequencing reveals origins of a unique bacterial endosymbiosis in the earliest lineages of terrestrial Fungi.</title>
        <authorList>
            <consortium name="DOE Joint Genome Institute"/>
            <person name="Uehling J."/>
            <person name="Gryganskyi A."/>
            <person name="Hameed K."/>
            <person name="Tschaplinski T."/>
            <person name="Misztal P."/>
            <person name="Wu S."/>
            <person name="Desiro A."/>
            <person name="Vande Pol N."/>
            <person name="Du Z.-Y."/>
            <person name="Zienkiewicz A."/>
            <person name="Zienkiewicz K."/>
            <person name="Morin E."/>
            <person name="Tisserant E."/>
            <person name="Splivallo R."/>
            <person name="Hainaut M."/>
            <person name="Henrissat B."/>
            <person name="Ohm R."/>
            <person name="Kuo A."/>
            <person name="Yan J."/>
            <person name="Lipzen A."/>
            <person name="Nolan M."/>
            <person name="Labutti K."/>
            <person name="Barry K."/>
            <person name="Goldstein A."/>
            <person name="Labbe J."/>
            <person name="Schadt C."/>
            <person name="Tuskan G."/>
            <person name="Grigoriev I."/>
            <person name="Martin F."/>
            <person name="Vilgalys R."/>
            <person name="Bonito G."/>
        </authorList>
    </citation>
    <scope>NUCLEOTIDE SEQUENCE [LARGE SCALE GENOMIC DNA]</scope>
    <source>
        <strain evidence="2 3">AG-77</strain>
    </source>
</reference>